<dbReference type="PANTHER" id="PTHR32108">
    <property type="entry name" value="DNA-DIRECTED RNA POLYMERASE SUBUNIT ALPHA"/>
    <property type="match status" value="1"/>
</dbReference>
<proteinExistence type="predicted"/>
<dbReference type="OrthoDB" id="101614at2759"/>
<dbReference type="EMBL" id="QJKJ01000439">
    <property type="protein sequence ID" value="RDY12590.1"/>
    <property type="molecule type" value="Genomic_DNA"/>
</dbReference>
<feature type="compositionally biased region" description="Polar residues" evidence="2">
    <location>
        <begin position="25"/>
        <end position="35"/>
    </location>
</feature>
<comment type="caution">
    <text evidence="4">The sequence shown here is derived from an EMBL/GenBank/DDBJ whole genome shotgun (WGS) entry which is preliminary data.</text>
</comment>
<name>A0A371IC68_MUCPR</name>
<protein>
    <recommendedName>
        <fullName evidence="3">G-patch domain-containing protein</fullName>
    </recommendedName>
</protein>
<dbReference type="AlphaFoldDB" id="A0A371IC68"/>
<evidence type="ECO:0000313" key="4">
    <source>
        <dbReference type="EMBL" id="RDY12590.1"/>
    </source>
</evidence>
<dbReference type="PROSITE" id="PS50174">
    <property type="entry name" value="G_PATCH"/>
    <property type="match status" value="1"/>
</dbReference>
<feature type="repeat" description="ANK" evidence="1">
    <location>
        <begin position="302"/>
        <end position="334"/>
    </location>
</feature>
<accession>A0A371IC68</accession>
<dbReference type="InterPro" id="IPR000467">
    <property type="entry name" value="G_patch_dom"/>
</dbReference>
<evidence type="ECO:0000259" key="3">
    <source>
        <dbReference type="PROSITE" id="PS50174"/>
    </source>
</evidence>
<gene>
    <name evidence="4" type="ORF">CR513_02583</name>
</gene>
<feature type="domain" description="G-patch" evidence="3">
    <location>
        <begin position="439"/>
        <end position="485"/>
    </location>
</feature>
<dbReference type="InterPro" id="IPR002110">
    <property type="entry name" value="Ankyrin_rpt"/>
</dbReference>
<organism evidence="4 5">
    <name type="scientific">Mucuna pruriens</name>
    <name type="common">Velvet bean</name>
    <name type="synonym">Dolichos pruriens</name>
    <dbReference type="NCBI Taxonomy" id="157652"/>
    <lineage>
        <taxon>Eukaryota</taxon>
        <taxon>Viridiplantae</taxon>
        <taxon>Streptophyta</taxon>
        <taxon>Embryophyta</taxon>
        <taxon>Tracheophyta</taxon>
        <taxon>Spermatophyta</taxon>
        <taxon>Magnoliopsida</taxon>
        <taxon>eudicotyledons</taxon>
        <taxon>Gunneridae</taxon>
        <taxon>Pentapetalae</taxon>
        <taxon>rosids</taxon>
        <taxon>fabids</taxon>
        <taxon>Fabales</taxon>
        <taxon>Fabaceae</taxon>
        <taxon>Papilionoideae</taxon>
        <taxon>50 kb inversion clade</taxon>
        <taxon>NPAAA clade</taxon>
        <taxon>indigoferoid/millettioid clade</taxon>
        <taxon>Phaseoleae</taxon>
        <taxon>Mucuna</taxon>
    </lineage>
</organism>
<evidence type="ECO:0000256" key="2">
    <source>
        <dbReference type="SAM" id="MobiDB-lite"/>
    </source>
</evidence>
<dbReference type="PROSITE" id="PS50297">
    <property type="entry name" value="ANK_REP_REGION"/>
    <property type="match status" value="1"/>
</dbReference>
<dbReference type="Proteomes" id="UP000257109">
    <property type="component" value="Unassembled WGS sequence"/>
</dbReference>
<reference evidence="4" key="1">
    <citation type="submission" date="2018-05" db="EMBL/GenBank/DDBJ databases">
        <title>Draft genome of Mucuna pruriens seed.</title>
        <authorList>
            <person name="Nnadi N.E."/>
            <person name="Vos R."/>
            <person name="Hasami M.H."/>
            <person name="Devisetty U.K."/>
            <person name="Aguiy J.C."/>
        </authorList>
    </citation>
    <scope>NUCLEOTIDE SEQUENCE [LARGE SCALE GENOMIC DNA]</scope>
    <source>
        <strain evidence="4">JCA_2017</strain>
    </source>
</reference>
<keyword evidence="1" id="KW-0040">ANK repeat</keyword>
<dbReference type="Pfam" id="PF01585">
    <property type="entry name" value="G-patch"/>
    <property type="match status" value="1"/>
</dbReference>
<dbReference type="SMART" id="SM00443">
    <property type="entry name" value="G_patch"/>
    <property type="match status" value="1"/>
</dbReference>
<dbReference type="PROSITE" id="PS50088">
    <property type="entry name" value="ANK_REPEAT"/>
    <property type="match status" value="1"/>
</dbReference>
<dbReference type="PANTHER" id="PTHR32108:SF9">
    <property type="entry name" value="REVERSE TRANSCRIPTASE RNASE H-LIKE DOMAIN-CONTAINING PROTEIN"/>
    <property type="match status" value="1"/>
</dbReference>
<evidence type="ECO:0000313" key="5">
    <source>
        <dbReference type="Proteomes" id="UP000257109"/>
    </source>
</evidence>
<feature type="non-terminal residue" evidence="4">
    <location>
        <position position="1"/>
    </location>
</feature>
<keyword evidence="5" id="KW-1185">Reference proteome</keyword>
<evidence type="ECO:0000256" key="1">
    <source>
        <dbReference type="PROSITE-ProRule" id="PRU00023"/>
    </source>
</evidence>
<sequence>MTGFEKKRGETIAILVHPSSQSKIKLSKSEATSSVDLAPMPKRENSSNTTNNRYGGRNRVFTPIHMTYITLFPKLLQKNLIAVRPLKPLENLYPRSNDPNTKCDYHAGAIGHSTERCWSFKHKVQDLINVGWFGFEENEPNVNTNSLPVHGGQSINVLSHEIQSSSRIETSPVELGEVAMLERVESPPQEPLVPARPAYKDDHVVPWQYDSYIEDLPAESIDNNSAKEVTNIAEVGGMTRSGRMYSPETLKKKCSTPEKTIEAPKRKEVEEFLKLIWYSEYELLEQMNKTPTQEEVLKEGRKHNQPLHISVKCGEYMIARVLIDNGSSLNVLPKTTLDKLCSIDSQLRTTSVVMNICPAYSYLLGRPWIHTTGVILSSLHQKVKFIANHQLISVMGEKELMISTTTPKEYIEGEEEALETSFQSLEIANSENISSTPATEKMEIRVMIKEGYQPGKGLGPHLNGIPTPITVQENKGRAGLGYQGGNQGKHIDSFPNQSSLNQYFVSGGVTMIGDEPRSWREELHKIKEGLANWTAKELFDEDLFIITNNELSLNGNAIPMDEDPSQTDESIKDDEAEIKALEKPKFQPWAEELKSINMGDEKEKKEVKVGKQMPPDLKIELMELLKEYADIFAWSYRDMPGLDREIMEHKLPLLPNATPVRQ</sequence>
<dbReference type="GO" id="GO:0003676">
    <property type="term" value="F:nucleic acid binding"/>
    <property type="evidence" value="ECO:0007669"/>
    <property type="project" value="InterPro"/>
</dbReference>
<feature type="region of interest" description="Disordered" evidence="2">
    <location>
        <begin position="25"/>
        <end position="54"/>
    </location>
</feature>